<organism evidence="7 8">
    <name type="scientific">Salana multivorans</name>
    <dbReference type="NCBI Taxonomy" id="120377"/>
    <lineage>
        <taxon>Bacteria</taxon>
        <taxon>Bacillati</taxon>
        <taxon>Actinomycetota</taxon>
        <taxon>Actinomycetes</taxon>
        <taxon>Micrococcales</taxon>
        <taxon>Beutenbergiaceae</taxon>
        <taxon>Salana</taxon>
    </lineage>
</organism>
<keyword evidence="5" id="KW-0560">Oxidoreductase</keyword>
<comment type="caution">
    <text evidence="7">The sequence shown here is derived from an EMBL/GenBank/DDBJ whole genome shotgun (WGS) entry which is preliminary data.</text>
</comment>
<gene>
    <name evidence="7" type="ORF">EDD28_2248</name>
</gene>
<reference evidence="7 8" key="1">
    <citation type="submission" date="2018-11" db="EMBL/GenBank/DDBJ databases">
        <title>Sequencing the genomes of 1000 actinobacteria strains.</title>
        <authorList>
            <person name="Klenk H.-P."/>
        </authorList>
    </citation>
    <scope>NUCLEOTIDE SEQUENCE [LARGE SCALE GENOMIC DNA]</scope>
    <source>
        <strain evidence="7 8">DSM 13521</strain>
    </source>
</reference>
<protein>
    <submittedName>
        <fullName evidence="7">Flavin-dependent dehydrogenase</fullName>
    </submittedName>
</protein>
<dbReference type="InterPro" id="IPR006076">
    <property type="entry name" value="FAD-dep_OxRdtase"/>
</dbReference>
<evidence type="ECO:0000256" key="3">
    <source>
        <dbReference type="ARBA" id="ARBA00022630"/>
    </source>
</evidence>
<sequence>MPAAPVVVPLDGAPDVDVVVVGAGPAGASAALRLAERGLDVALVERAETPGAKNLSGGVLYLDALVCAVGDAWREAPLERVVTRNVTTLLTADAAVSLDYADSSLAGPPARGAAGAPNAATVLRARFDPWLAGRAEAAGAFPMPGMLVEALAVAEAPEAPGGRRVVGVVAGGQVMRSTAVVLADGVNSFLARGAGLRGEPAARDVAVGVKAVLGLDPRRIADRFGVAGDEGAAHAIIGDATLGVAGGAFLYTNRESLSLGVVLRLDDLVASGRTAREVFTHLLTHPGLQRYVADAEVLEYGSHLVAEGGAAMVGTVAWPGCVVVGDAAGLTLNSGLVLRGMDLAITSGLAAGDVIADAVAAGDPDATLAYQELLTASSAYRDLAAHAGMPDLLDRRGPYGPWGETARDVLRATYTIDGSDTVPLRVALRRALRRQGWRTWLGDARRIWRSA</sequence>
<dbReference type="InterPro" id="IPR036188">
    <property type="entry name" value="FAD/NAD-bd_sf"/>
</dbReference>
<comment type="cofactor">
    <cofactor evidence="1">
        <name>FAD</name>
        <dbReference type="ChEBI" id="CHEBI:57692"/>
    </cofactor>
</comment>
<dbReference type="SUPFAM" id="SSF51905">
    <property type="entry name" value="FAD/NAD(P)-binding domain"/>
    <property type="match status" value="1"/>
</dbReference>
<evidence type="ECO:0000313" key="7">
    <source>
        <dbReference type="EMBL" id="ROR97646.1"/>
    </source>
</evidence>
<feature type="domain" description="FAD dependent oxidoreductase" evidence="6">
    <location>
        <begin position="17"/>
        <end position="61"/>
    </location>
</feature>
<accession>A0A3N2DCY3</accession>
<evidence type="ECO:0000256" key="5">
    <source>
        <dbReference type="ARBA" id="ARBA00023002"/>
    </source>
</evidence>
<proteinExistence type="inferred from homology"/>
<keyword evidence="4" id="KW-0274">FAD</keyword>
<dbReference type="PANTHER" id="PTHR43624:SF2">
    <property type="entry name" value="ELECTRON TRANSFER FLAVOPROTEIN-QUINONE OXIDOREDUCTASE YDIS-RELATED"/>
    <property type="match status" value="1"/>
</dbReference>
<evidence type="ECO:0000259" key="6">
    <source>
        <dbReference type="Pfam" id="PF01266"/>
    </source>
</evidence>
<dbReference type="SUPFAM" id="SSF54373">
    <property type="entry name" value="FAD-linked reductases, C-terminal domain"/>
    <property type="match status" value="1"/>
</dbReference>
<dbReference type="InterPro" id="IPR039651">
    <property type="entry name" value="FixC-like"/>
</dbReference>
<dbReference type="Gene3D" id="3.50.50.60">
    <property type="entry name" value="FAD/NAD(P)-binding domain"/>
    <property type="match status" value="1"/>
</dbReference>
<dbReference type="AlphaFoldDB" id="A0A3N2DCY3"/>
<evidence type="ECO:0000256" key="2">
    <source>
        <dbReference type="ARBA" id="ARBA00006796"/>
    </source>
</evidence>
<dbReference type="Proteomes" id="UP000275356">
    <property type="component" value="Unassembled WGS sequence"/>
</dbReference>
<name>A0A3N2DCY3_9MICO</name>
<dbReference type="EMBL" id="RKHQ01000001">
    <property type="protein sequence ID" value="ROR97646.1"/>
    <property type="molecule type" value="Genomic_DNA"/>
</dbReference>
<dbReference type="Gene3D" id="3.30.9.90">
    <property type="match status" value="1"/>
</dbReference>
<comment type="similarity">
    <text evidence="2">Belongs to the ETF-QO/FixC family.</text>
</comment>
<dbReference type="PRINTS" id="PR00420">
    <property type="entry name" value="RNGMNOXGNASE"/>
</dbReference>
<keyword evidence="3" id="KW-0285">Flavoprotein</keyword>
<dbReference type="GO" id="GO:0016491">
    <property type="term" value="F:oxidoreductase activity"/>
    <property type="evidence" value="ECO:0007669"/>
    <property type="project" value="UniProtKB-KW"/>
</dbReference>
<evidence type="ECO:0000256" key="4">
    <source>
        <dbReference type="ARBA" id="ARBA00022827"/>
    </source>
</evidence>
<keyword evidence="8" id="KW-1185">Reference proteome</keyword>
<dbReference type="PANTHER" id="PTHR43624">
    <property type="entry name" value="ELECTRON TRANSFER FLAVOPROTEIN-QUINONE OXIDOREDUCTASE YDIS-RELATED"/>
    <property type="match status" value="1"/>
</dbReference>
<evidence type="ECO:0000256" key="1">
    <source>
        <dbReference type="ARBA" id="ARBA00001974"/>
    </source>
</evidence>
<dbReference type="Pfam" id="PF01266">
    <property type="entry name" value="DAO"/>
    <property type="match status" value="1"/>
</dbReference>
<evidence type="ECO:0000313" key="8">
    <source>
        <dbReference type="Proteomes" id="UP000275356"/>
    </source>
</evidence>
<dbReference type="RefSeq" id="WP_211339169.1">
    <property type="nucleotide sequence ID" value="NZ_RKHQ01000001.1"/>
</dbReference>